<dbReference type="RefSeq" id="WP_162222234.1">
    <property type="nucleotide sequence ID" value="NZ_BLLS01000057.1"/>
</dbReference>
<organism evidence="2 3">
    <name type="scientific">Bacteroides acidifaciens</name>
    <dbReference type="NCBI Taxonomy" id="85831"/>
    <lineage>
        <taxon>Bacteria</taxon>
        <taxon>Pseudomonadati</taxon>
        <taxon>Bacteroidota</taxon>
        <taxon>Bacteroidia</taxon>
        <taxon>Bacteroidales</taxon>
        <taxon>Bacteroidaceae</taxon>
        <taxon>Bacteroides</taxon>
    </lineage>
</organism>
<feature type="region of interest" description="Disordered" evidence="1">
    <location>
        <begin position="1"/>
        <end position="20"/>
    </location>
</feature>
<comment type="caution">
    <text evidence="2">The sequence shown here is derived from an EMBL/GenBank/DDBJ whole genome shotgun (WGS) entry which is preliminary data.</text>
</comment>
<dbReference type="AlphaFoldDB" id="A0A7J0A323"/>
<dbReference type="EMBL" id="BLLS01000057">
    <property type="protein sequence ID" value="GFH86778.1"/>
    <property type="molecule type" value="Genomic_DNA"/>
</dbReference>
<accession>A0A7J0A323</accession>
<gene>
    <name evidence="2" type="ORF">IMSAGC001_02189</name>
</gene>
<name>A0A7J0A323_9BACE</name>
<reference evidence="2 3" key="1">
    <citation type="journal article" date="2020" name="Microbiome">
        <title>Single-cell genomics of uncultured bacteria reveals dietary fiber responders in the mouse gut microbiota.</title>
        <authorList>
            <person name="Chijiiwa R."/>
            <person name="Hosokawa M."/>
            <person name="Kogawa M."/>
            <person name="Nishikawa Y."/>
            <person name="Ide K."/>
            <person name="Sakanashi C."/>
            <person name="Takahashi K."/>
            <person name="Takeyama H."/>
        </authorList>
    </citation>
    <scope>NUCLEOTIDE SEQUENCE [LARGE SCALE GENOMIC DNA]</scope>
    <source>
        <strain evidence="2">IMSAGC_001</strain>
    </source>
</reference>
<proteinExistence type="predicted"/>
<protein>
    <submittedName>
        <fullName evidence="2">Uncharacterized protein</fullName>
    </submittedName>
</protein>
<sequence>MAHGPTFLKSKVRNGSPVRFTPHMEHEGKYKVIPIIDMRKVAEAGKFKIMIGTDSQNGLETFFEVK</sequence>
<evidence type="ECO:0000313" key="3">
    <source>
        <dbReference type="Proteomes" id="UP000491181"/>
    </source>
</evidence>
<evidence type="ECO:0000313" key="2">
    <source>
        <dbReference type="EMBL" id="GFH86778.1"/>
    </source>
</evidence>
<evidence type="ECO:0000256" key="1">
    <source>
        <dbReference type="SAM" id="MobiDB-lite"/>
    </source>
</evidence>
<dbReference type="Proteomes" id="UP000491181">
    <property type="component" value="Unassembled WGS sequence"/>
</dbReference>